<evidence type="ECO:0000259" key="13">
    <source>
        <dbReference type="PROSITE" id="PS50110"/>
    </source>
</evidence>
<evidence type="ECO:0000256" key="5">
    <source>
        <dbReference type="ARBA" id="ARBA00022553"/>
    </source>
</evidence>
<evidence type="ECO:0000256" key="10">
    <source>
        <dbReference type="PROSITE-ProRule" id="PRU00169"/>
    </source>
</evidence>
<dbReference type="GO" id="GO:0000155">
    <property type="term" value="F:phosphorelay sensor kinase activity"/>
    <property type="evidence" value="ECO:0007669"/>
    <property type="project" value="InterPro"/>
</dbReference>
<dbReference type="GO" id="GO:0016020">
    <property type="term" value="C:membrane"/>
    <property type="evidence" value="ECO:0007669"/>
    <property type="project" value="UniProtKB-SubCell"/>
</dbReference>
<organism evidence="14 15">
    <name type="scientific">Clostridium innocuum</name>
    <dbReference type="NCBI Taxonomy" id="1522"/>
    <lineage>
        <taxon>Bacteria</taxon>
        <taxon>Bacillati</taxon>
        <taxon>Bacillota</taxon>
        <taxon>Clostridia</taxon>
        <taxon>Eubacteriales</taxon>
        <taxon>Clostridiaceae</taxon>
        <taxon>Clostridium</taxon>
    </lineage>
</organism>
<dbReference type="EC" id="2.7.13.3" evidence="3"/>
<dbReference type="InterPro" id="IPR005467">
    <property type="entry name" value="His_kinase_dom"/>
</dbReference>
<dbReference type="InterPro" id="IPR011006">
    <property type="entry name" value="CheY-like_superfamily"/>
</dbReference>
<evidence type="ECO:0000256" key="7">
    <source>
        <dbReference type="ARBA" id="ARBA00022777"/>
    </source>
</evidence>
<dbReference type="PRINTS" id="PR00344">
    <property type="entry name" value="BCTRLSENSOR"/>
</dbReference>
<feature type="modified residue" description="4-aspartylphosphate" evidence="10">
    <location>
        <position position="777"/>
    </location>
</feature>
<keyword evidence="6" id="KW-0808">Transferase</keyword>
<keyword evidence="5 10" id="KW-0597">Phosphoprotein</keyword>
<evidence type="ECO:0000256" key="9">
    <source>
        <dbReference type="ARBA" id="ARBA00024867"/>
    </source>
</evidence>
<keyword evidence="11" id="KW-1133">Transmembrane helix</keyword>
<dbReference type="PANTHER" id="PTHR45339:SF1">
    <property type="entry name" value="HYBRID SIGNAL TRANSDUCTION HISTIDINE KINASE J"/>
    <property type="match status" value="1"/>
</dbReference>
<accession>A0A099I7Y5</accession>
<dbReference type="SUPFAM" id="SSF55874">
    <property type="entry name" value="ATPase domain of HSP90 chaperone/DNA topoisomerase II/histidine kinase"/>
    <property type="match status" value="1"/>
</dbReference>
<dbReference type="SMART" id="SM00388">
    <property type="entry name" value="HisKA"/>
    <property type="match status" value="1"/>
</dbReference>
<protein>
    <recommendedName>
        <fullName evidence="4">Stage 0 sporulation protein A homolog</fullName>
        <ecNumber evidence="3">2.7.13.3</ecNumber>
    </recommendedName>
</protein>
<keyword evidence="8" id="KW-0902">Two-component regulatory system</keyword>
<dbReference type="Pfam" id="PF00072">
    <property type="entry name" value="Response_reg"/>
    <property type="match status" value="2"/>
</dbReference>
<dbReference type="FunFam" id="3.30.565.10:FF:000006">
    <property type="entry name" value="Sensor histidine kinase WalK"/>
    <property type="match status" value="1"/>
</dbReference>
<dbReference type="InterPro" id="IPR003661">
    <property type="entry name" value="HisK_dim/P_dom"/>
</dbReference>
<dbReference type="SUPFAM" id="SSF52172">
    <property type="entry name" value="CheY-like"/>
    <property type="match status" value="2"/>
</dbReference>
<feature type="transmembrane region" description="Helical" evidence="11">
    <location>
        <begin position="13"/>
        <end position="36"/>
    </location>
</feature>
<comment type="catalytic activity">
    <reaction evidence="1">
        <text>ATP + protein L-histidine = ADP + protein N-phospho-L-histidine.</text>
        <dbReference type="EC" id="2.7.13.3"/>
    </reaction>
</comment>
<dbReference type="SUPFAM" id="SSF47384">
    <property type="entry name" value="Homodimeric domain of signal transducing histidine kinase"/>
    <property type="match status" value="1"/>
</dbReference>
<dbReference type="Pfam" id="PF02518">
    <property type="entry name" value="HATPase_c"/>
    <property type="match status" value="1"/>
</dbReference>
<dbReference type="Gene3D" id="3.30.565.10">
    <property type="entry name" value="Histidine kinase-like ATPase, C-terminal domain"/>
    <property type="match status" value="1"/>
</dbReference>
<dbReference type="CDD" id="cd17546">
    <property type="entry name" value="REC_hyHK_CKI1_RcsC-like"/>
    <property type="match status" value="2"/>
</dbReference>
<dbReference type="Pfam" id="PF00512">
    <property type="entry name" value="HisKA"/>
    <property type="match status" value="1"/>
</dbReference>
<sequence length="850" mass="96111">MKTQRSHRYITRFLAFSFTGFLLISIAVFGLLVFFMDQKSNKSIYKVGELYMSGMNREISKNFENVIDLRFRQVEGIITAVTTKNSNKENLYNELVYRAQIRDFEYLALCSDKGRFENLYGEQMQPKNPEPFVKALKQGEHRVAIGVDANGREIVLFGVKAVYPMKSEENSIGLIAAVPLAYITDFLSLDDATDILYYHIIRPDYSFVIRNENPELWKYFDQLHQGNGTKQNNPLYGLAAAWKRQGNYATTLEVQGEYRQVFGTALPNSEWILVAVMPYGILSETMNALGSQRMMATMLACSFVIGYLLIIFIRFYYISQQQVQELDHARRLAMEANQAKSEFLANMSHDIRTPMNAIVGMTAIAENHINDREHVKDCLKKITLSGKHLLGLINDVLDMSKIESGKLSLSSEQVSLKEVVEGIVNIMQPQVKAKQQSFEVQIDTIATEHVWCDGVRLNQVLLNLLSNAVKYTPEGGFIQLTLYEEKSLKGEDYVQLHICVKDNGIGMSPDFLKKIYDSYSRADGARVQKTEGAGLGMAITKYIVDAMQGTIAIQSELQKGTEVHIALDFEKAPSAAYDMVLPPWKILVVDDDELFGKNTIRTLNSMGVHAEWTQSGEAAIELLIEHNSNRDDYQIVLSDWKLPGMNGVQVAKEIRHRLGNEMPVILISAYDWSEFEQEAREAGISGFISKPLFKSTLFHGLRQYMDMEIKKDEDRNTDMHLSGYRILLAEDNELNAEIARELLTDIGMEVAWAEDGRSCLKMFEKSPVGYYDAILMDLRMPHMTGYEAAQAIRTSKHAAAVSIPIIAMTADAFSEDIQKCLRCGMNAHIAKPIDIQVLTRLLKKYLEPGS</sequence>
<dbReference type="Gene3D" id="3.40.50.2300">
    <property type="match status" value="2"/>
</dbReference>
<dbReference type="PROSITE" id="PS50109">
    <property type="entry name" value="HIS_KIN"/>
    <property type="match status" value="1"/>
</dbReference>
<evidence type="ECO:0000256" key="6">
    <source>
        <dbReference type="ARBA" id="ARBA00022679"/>
    </source>
</evidence>
<evidence type="ECO:0000256" key="1">
    <source>
        <dbReference type="ARBA" id="ARBA00000085"/>
    </source>
</evidence>
<comment type="function">
    <text evidence="9">May play the central regulatory role in sporulation. It may be an element of the effector pathway responsible for the activation of sporulation genes in response to nutritional stress. Spo0A may act in concert with spo0H (a sigma factor) to control the expression of some genes that are critical to the sporulation process.</text>
</comment>
<dbReference type="AlphaFoldDB" id="A0A099I7Y5"/>
<dbReference type="CDD" id="cd00082">
    <property type="entry name" value="HisKA"/>
    <property type="match status" value="1"/>
</dbReference>
<evidence type="ECO:0000313" key="14">
    <source>
        <dbReference type="EMBL" id="KGJ53003.1"/>
    </source>
</evidence>
<dbReference type="RefSeq" id="WP_044905619.1">
    <property type="nucleotide sequence ID" value="NZ_JQIF01000049.1"/>
</dbReference>
<dbReference type="InterPro" id="IPR036097">
    <property type="entry name" value="HisK_dim/P_sf"/>
</dbReference>
<dbReference type="InterPro" id="IPR036890">
    <property type="entry name" value="HATPase_C_sf"/>
</dbReference>
<keyword evidence="11" id="KW-0472">Membrane</keyword>
<dbReference type="SMART" id="SM00387">
    <property type="entry name" value="HATPase_c"/>
    <property type="match status" value="1"/>
</dbReference>
<feature type="domain" description="Response regulatory" evidence="13">
    <location>
        <begin position="585"/>
        <end position="705"/>
    </location>
</feature>
<keyword evidence="7 14" id="KW-0418">Kinase</keyword>
<dbReference type="PANTHER" id="PTHR45339">
    <property type="entry name" value="HYBRID SIGNAL TRANSDUCTION HISTIDINE KINASE J"/>
    <property type="match status" value="1"/>
</dbReference>
<dbReference type="InterPro" id="IPR003594">
    <property type="entry name" value="HATPase_dom"/>
</dbReference>
<dbReference type="InterPro" id="IPR004358">
    <property type="entry name" value="Sig_transdc_His_kin-like_C"/>
</dbReference>
<evidence type="ECO:0000256" key="4">
    <source>
        <dbReference type="ARBA" id="ARBA00018672"/>
    </source>
</evidence>
<dbReference type="SMART" id="SM00448">
    <property type="entry name" value="REC"/>
    <property type="match status" value="2"/>
</dbReference>
<proteinExistence type="predicted"/>
<evidence type="ECO:0000256" key="3">
    <source>
        <dbReference type="ARBA" id="ARBA00012438"/>
    </source>
</evidence>
<feature type="domain" description="Response regulatory" evidence="13">
    <location>
        <begin position="725"/>
        <end position="846"/>
    </location>
</feature>
<keyword evidence="11" id="KW-0812">Transmembrane</keyword>
<gene>
    <name evidence="14" type="ORF">CIAN88_11960</name>
</gene>
<dbReference type="Gene3D" id="1.10.287.130">
    <property type="match status" value="1"/>
</dbReference>
<evidence type="ECO:0000256" key="2">
    <source>
        <dbReference type="ARBA" id="ARBA00004370"/>
    </source>
</evidence>
<evidence type="ECO:0000256" key="8">
    <source>
        <dbReference type="ARBA" id="ARBA00023012"/>
    </source>
</evidence>
<feature type="domain" description="Histidine kinase" evidence="12">
    <location>
        <begin position="346"/>
        <end position="571"/>
    </location>
</feature>
<name>A0A099I7Y5_CLOIN</name>
<evidence type="ECO:0000313" key="15">
    <source>
        <dbReference type="Proteomes" id="UP000030008"/>
    </source>
</evidence>
<dbReference type="Proteomes" id="UP000030008">
    <property type="component" value="Unassembled WGS sequence"/>
</dbReference>
<reference evidence="14 15" key="1">
    <citation type="submission" date="2014-08" db="EMBL/GenBank/DDBJ databases">
        <title>Clostridium innocuum, an unnegligible vancomycin-resistant pathogen causing extra-intestinal infections.</title>
        <authorList>
            <person name="Feng Y."/>
            <person name="Chiu C.-H."/>
        </authorList>
    </citation>
    <scope>NUCLEOTIDE SEQUENCE [LARGE SCALE GENOMIC DNA]</scope>
    <source>
        <strain evidence="14 15">AN88</strain>
    </source>
</reference>
<evidence type="ECO:0000259" key="12">
    <source>
        <dbReference type="PROSITE" id="PS50109"/>
    </source>
</evidence>
<feature type="transmembrane region" description="Helical" evidence="11">
    <location>
        <begin position="296"/>
        <end position="317"/>
    </location>
</feature>
<comment type="subcellular location">
    <subcellularLocation>
        <location evidence="2">Membrane</location>
    </subcellularLocation>
</comment>
<dbReference type="PROSITE" id="PS50110">
    <property type="entry name" value="RESPONSE_REGULATORY"/>
    <property type="match status" value="2"/>
</dbReference>
<comment type="caution">
    <text evidence="14">The sequence shown here is derived from an EMBL/GenBank/DDBJ whole genome shotgun (WGS) entry which is preliminary data.</text>
</comment>
<dbReference type="EMBL" id="JQIF01000049">
    <property type="protein sequence ID" value="KGJ53003.1"/>
    <property type="molecule type" value="Genomic_DNA"/>
</dbReference>
<feature type="modified residue" description="4-aspartylphosphate" evidence="10">
    <location>
        <position position="639"/>
    </location>
</feature>
<dbReference type="InterPro" id="IPR001789">
    <property type="entry name" value="Sig_transdc_resp-reg_receiver"/>
</dbReference>
<evidence type="ECO:0000256" key="11">
    <source>
        <dbReference type="SAM" id="Phobius"/>
    </source>
</evidence>